<dbReference type="GO" id="GO:0007030">
    <property type="term" value="P:Golgi organization"/>
    <property type="evidence" value="ECO:0007669"/>
    <property type="project" value="TreeGrafter"/>
</dbReference>
<evidence type="ECO:0000256" key="8">
    <source>
        <dbReference type="ARBA" id="ARBA00031345"/>
    </source>
</evidence>
<evidence type="ECO:0000256" key="7">
    <source>
        <dbReference type="ARBA" id="ARBA00023136"/>
    </source>
</evidence>
<dbReference type="GeneID" id="40725726"/>
<feature type="region of interest" description="Disordered" evidence="9">
    <location>
        <begin position="745"/>
        <end position="805"/>
    </location>
</feature>
<evidence type="ECO:0000256" key="6">
    <source>
        <dbReference type="ARBA" id="ARBA00023034"/>
    </source>
</evidence>
<comment type="similarity">
    <text evidence="2">Belongs to the COG7 family.</text>
</comment>
<evidence type="ECO:0000256" key="4">
    <source>
        <dbReference type="ARBA" id="ARBA00022448"/>
    </source>
</evidence>
<dbReference type="OrthoDB" id="249612at2759"/>
<evidence type="ECO:0000256" key="3">
    <source>
        <dbReference type="ARBA" id="ARBA00020984"/>
    </source>
</evidence>
<reference evidence="10 11" key="1">
    <citation type="submission" date="2019-05" db="EMBL/GenBank/DDBJ databases">
        <title>Sporisorium graminicola CBS 10092 draft sequencing and annotation.</title>
        <authorList>
            <person name="Solano-Gonzalez S."/>
            <person name="Caddick M.X."/>
            <person name="Darby A."/>
        </authorList>
    </citation>
    <scope>NUCLEOTIDE SEQUENCE [LARGE SCALE GENOMIC DNA]</scope>
    <source>
        <strain evidence="10 11">CBS 10092</strain>
    </source>
</reference>
<organism evidence="10 11">
    <name type="scientific">Sporisorium graminicola</name>
    <dbReference type="NCBI Taxonomy" id="280036"/>
    <lineage>
        <taxon>Eukaryota</taxon>
        <taxon>Fungi</taxon>
        <taxon>Dikarya</taxon>
        <taxon>Basidiomycota</taxon>
        <taxon>Ustilaginomycotina</taxon>
        <taxon>Ustilaginomycetes</taxon>
        <taxon>Ustilaginales</taxon>
        <taxon>Ustilaginaceae</taxon>
        <taxon>Sporisorium</taxon>
    </lineage>
</organism>
<accession>A0A4U7KU87</accession>
<name>A0A4U7KU87_9BASI</name>
<dbReference type="KEGG" id="sgra:EX895_002831"/>
<dbReference type="Proteomes" id="UP000306050">
    <property type="component" value="Chromosome SGRAM_18"/>
</dbReference>
<keyword evidence="7" id="KW-0472">Membrane</keyword>
<keyword evidence="11" id="KW-1185">Reference proteome</keyword>
<dbReference type="GO" id="GO:0000139">
    <property type="term" value="C:Golgi membrane"/>
    <property type="evidence" value="ECO:0007669"/>
    <property type="project" value="UniProtKB-SubCell"/>
</dbReference>
<sequence length="938" mass="101448">MALPPSAAAEQNCPSDHSSSSSSATPSDAIGALRTTHGSTQLAAWLDHHVVTATSNANIDSTVTTSNLDATAAALRQLSQSLSSVRDASRTELDQSITSLVSTIPKIGIELRLMSDAATALRSRVDSLQSQTSAKDTSTDLMLARIAALSKAKAGLIDARHTLREAQAWSTLESQITMLLSESRWQEAVERITKATDSLRLFSGSAKSNQERSHLLHTLTKRLQDELIPVLQQAIVDRDRDKVAQMAKLLASTHNGAPTFFQVYIKTRSQNLLSRWEQTASETSEKSLPARLTSLFGDLLALLGEERVAASLLFTDPNVAAQLLIADILVRLDPPIHACIQQATLAPDLEAFLAALTDAYKATEDAVRAVKSILPEAKARQDSQQDDDAGGAPSPIDSQLLTLDTTDKPWLQLMIEPFLPYQTRLATFETEAMQSRLQALQSSDLASTTPIATASSQALQVAKAALRRSTALTKSFATPSLLASLDGVLESASARAHMELKSDLQRLLNEVQTRIRRLHLSENTRQAALTYDERGEVLTPSDWDEFRKATEKLSACRESVDAINSLEETIAYQISELAASAKLPPVTAAGASSGHSTVDFTSPLSALATSSLNTTTLHELISKSKRLLSTASWRSSSVGPLLLPQARASVMSTASTVQAFQHDLVLSQFLPELELYASLPIWTSNKHPSIVNEYDLAMPKFSLSPTEAMARIGEAMLNLPRLFEGYADEVLLFCLDAAKGTGKEAKAADREEANPAHARHPTMAGTLSATDPTERSTMHRQAFSTTTVPSSHSPADSLTPAQEADGESDASVLSTYLHSLLTLFLTRFLTSTLPSLPRLTEIGAAQLAADLDYLSNISSVIYSESEGILRFWKKAAELSGDIGRLLVAEYVVGVGRGGVESRLDESWKVGLEEWGDDQVEALVRSEAFRSVARLRGWM</sequence>
<gene>
    <name evidence="10" type="ORF">EX895_002831</name>
</gene>
<dbReference type="PANTHER" id="PTHR21443">
    <property type="entry name" value="CONSERVED OLIGOMERIC GOLGI COMPLEX COMPONENT 7"/>
    <property type="match status" value="1"/>
</dbReference>
<evidence type="ECO:0000256" key="5">
    <source>
        <dbReference type="ARBA" id="ARBA00022927"/>
    </source>
</evidence>
<keyword evidence="6" id="KW-0333">Golgi apparatus</keyword>
<evidence type="ECO:0000313" key="10">
    <source>
        <dbReference type="EMBL" id="TKY88121.1"/>
    </source>
</evidence>
<feature type="compositionally biased region" description="Polar residues" evidence="9">
    <location>
        <begin position="782"/>
        <end position="800"/>
    </location>
</feature>
<dbReference type="EMBL" id="SRRM01000010">
    <property type="protein sequence ID" value="TKY88121.1"/>
    <property type="molecule type" value="Genomic_DNA"/>
</dbReference>
<dbReference type="InterPro" id="IPR019335">
    <property type="entry name" value="COG7"/>
</dbReference>
<evidence type="ECO:0000256" key="1">
    <source>
        <dbReference type="ARBA" id="ARBA00004395"/>
    </source>
</evidence>
<proteinExistence type="inferred from homology"/>
<evidence type="ECO:0000256" key="9">
    <source>
        <dbReference type="SAM" id="MobiDB-lite"/>
    </source>
</evidence>
<feature type="region of interest" description="Disordered" evidence="9">
    <location>
        <begin position="1"/>
        <end position="31"/>
    </location>
</feature>
<dbReference type="GO" id="GO:0006886">
    <property type="term" value="P:intracellular protein transport"/>
    <property type="evidence" value="ECO:0007669"/>
    <property type="project" value="InterPro"/>
</dbReference>
<feature type="compositionally biased region" description="Low complexity" evidence="9">
    <location>
        <begin position="14"/>
        <end position="29"/>
    </location>
</feature>
<feature type="compositionally biased region" description="Basic and acidic residues" evidence="9">
    <location>
        <begin position="745"/>
        <end position="754"/>
    </location>
</feature>
<keyword evidence="4" id="KW-0813">Transport</keyword>
<feature type="region of interest" description="Disordered" evidence="9">
    <location>
        <begin position="377"/>
        <end position="400"/>
    </location>
</feature>
<dbReference type="RefSeq" id="XP_029740106.1">
    <property type="nucleotide sequence ID" value="XM_029883429.1"/>
</dbReference>
<dbReference type="Pfam" id="PF10191">
    <property type="entry name" value="COG7"/>
    <property type="match status" value="1"/>
</dbReference>
<dbReference type="AlphaFoldDB" id="A0A4U7KU87"/>
<evidence type="ECO:0000313" key="11">
    <source>
        <dbReference type="Proteomes" id="UP000306050"/>
    </source>
</evidence>
<dbReference type="PANTHER" id="PTHR21443:SF0">
    <property type="entry name" value="CONSERVED OLIGOMERIC GOLGI COMPLEX SUBUNIT 7"/>
    <property type="match status" value="1"/>
</dbReference>
<keyword evidence="5" id="KW-0653">Protein transport</keyword>
<evidence type="ECO:0000256" key="2">
    <source>
        <dbReference type="ARBA" id="ARBA00005831"/>
    </source>
</evidence>
<dbReference type="GO" id="GO:0017119">
    <property type="term" value="C:Golgi transport complex"/>
    <property type="evidence" value="ECO:0007669"/>
    <property type="project" value="InterPro"/>
</dbReference>
<dbReference type="GO" id="GO:0006890">
    <property type="term" value="P:retrograde vesicle-mediated transport, Golgi to endoplasmic reticulum"/>
    <property type="evidence" value="ECO:0007669"/>
    <property type="project" value="TreeGrafter"/>
</dbReference>
<comment type="caution">
    <text evidence="10">The sequence shown here is derived from an EMBL/GenBank/DDBJ whole genome shotgun (WGS) entry which is preliminary data.</text>
</comment>
<comment type="subcellular location">
    <subcellularLocation>
        <location evidence="1">Golgi apparatus membrane</location>
        <topology evidence="1">Peripheral membrane protein</topology>
    </subcellularLocation>
</comment>
<protein>
    <recommendedName>
        <fullName evidence="3">Conserved oligomeric Golgi complex subunit 7</fullName>
    </recommendedName>
    <alternativeName>
        <fullName evidence="8">Component of oligomeric Golgi complex 7</fullName>
    </alternativeName>
</protein>